<evidence type="ECO:0000313" key="2">
    <source>
        <dbReference type="EMBL" id="EJK73993.1"/>
    </source>
</evidence>
<evidence type="ECO:0000256" key="1">
    <source>
        <dbReference type="SAM" id="MobiDB-lite"/>
    </source>
</evidence>
<accession>K0T5E3</accession>
<evidence type="ECO:0000313" key="3">
    <source>
        <dbReference type="Proteomes" id="UP000266841"/>
    </source>
</evidence>
<dbReference type="AlphaFoldDB" id="K0T5E3"/>
<proteinExistence type="predicted"/>
<sequence length="127" mass="13517">MRRQRDSACNQAGPLGPIADRPFNPLKVTDDGGGEDTTGSKTTGTCNNWSLELHIAGGGTSLRKLGTSFLGFLEGDNVGKVATGRLSMILDIVRSVTRTLATCLVLHGFDSRVLKARCRGWRGRAAS</sequence>
<name>K0T5E3_THAOC</name>
<organism evidence="2 3">
    <name type="scientific">Thalassiosira oceanica</name>
    <name type="common">Marine diatom</name>
    <dbReference type="NCBI Taxonomy" id="159749"/>
    <lineage>
        <taxon>Eukaryota</taxon>
        <taxon>Sar</taxon>
        <taxon>Stramenopiles</taxon>
        <taxon>Ochrophyta</taxon>
        <taxon>Bacillariophyta</taxon>
        <taxon>Coscinodiscophyceae</taxon>
        <taxon>Thalassiosirophycidae</taxon>
        <taxon>Thalassiosirales</taxon>
        <taxon>Thalassiosiraceae</taxon>
        <taxon>Thalassiosira</taxon>
    </lineage>
</organism>
<gene>
    <name evidence="2" type="ORF">THAOC_04354</name>
</gene>
<comment type="caution">
    <text evidence="2">The sequence shown here is derived from an EMBL/GenBank/DDBJ whole genome shotgun (WGS) entry which is preliminary data.</text>
</comment>
<feature type="region of interest" description="Disordered" evidence="1">
    <location>
        <begin position="1"/>
        <end position="43"/>
    </location>
</feature>
<reference evidence="2 3" key="1">
    <citation type="journal article" date="2012" name="Genome Biol.">
        <title>Genome and low-iron response of an oceanic diatom adapted to chronic iron limitation.</title>
        <authorList>
            <person name="Lommer M."/>
            <person name="Specht M."/>
            <person name="Roy A.S."/>
            <person name="Kraemer L."/>
            <person name="Andreson R."/>
            <person name="Gutowska M.A."/>
            <person name="Wolf J."/>
            <person name="Bergner S.V."/>
            <person name="Schilhabel M.B."/>
            <person name="Klostermeier U.C."/>
            <person name="Beiko R.G."/>
            <person name="Rosenstiel P."/>
            <person name="Hippler M."/>
            <person name="Laroche J."/>
        </authorList>
    </citation>
    <scope>NUCLEOTIDE SEQUENCE [LARGE SCALE GENOMIC DNA]</scope>
    <source>
        <strain evidence="2 3">CCMP1005</strain>
    </source>
</reference>
<dbReference type="EMBL" id="AGNL01004039">
    <property type="protein sequence ID" value="EJK73993.1"/>
    <property type="molecule type" value="Genomic_DNA"/>
</dbReference>
<dbReference type="Proteomes" id="UP000266841">
    <property type="component" value="Unassembled WGS sequence"/>
</dbReference>
<keyword evidence="3" id="KW-1185">Reference proteome</keyword>
<protein>
    <submittedName>
        <fullName evidence="2">Uncharacterized protein</fullName>
    </submittedName>
</protein>